<dbReference type="AlphaFoldDB" id="A0ABD0J8G5"/>
<evidence type="ECO:0000313" key="1">
    <source>
        <dbReference type="EMBL" id="KAK7465229.1"/>
    </source>
</evidence>
<organism evidence="1 2">
    <name type="scientific">Batillaria attramentaria</name>
    <dbReference type="NCBI Taxonomy" id="370345"/>
    <lineage>
        <taxon>Eukaryota</taxon>
        <taxon>Metazoa</taxon>
        <taxon>Spiralia</taxon>
        <taxon>Lophotrochozoa</taxon>
        <taxon>Mollusca</taxon>
        <taxon>Gastropoda</taxon>
        <taxon>Caenogastropoda</taxon>
        <taxon>Sorbeoconcha</taxon>
        <taxon>Cerithioidea</taxon>
        <taxon>Batillariidae</taxon>
        <taxon>Batillaria</taxon>
    </lineage>
</organism>
<keyword evidence="2" id="KW-1185">Reference proteome</keyword>
<proteinExistence type="predicted"/>
<gene>
    <name evidence="1" type="ORF">BaRGS_00037599</name>
</gene>
<reference evidence="1 2" key="1">
    <citation type="journal article" date="2023" name="Sci. Data">
        <title>Genome assembly of the Korean intertidal mud-creeper Batillaria attramentaria.</title>
        <authorList>
            <person name="Patra A.K."/>
            <person name="Ho P.T."/>
            <person name="Jun S."/>
            <person name="Lee S.J."/>
            <person name="Kim Y."/>
            <person name="Won Y.J."/>
        </authorList>
    </citation>
    <scope>NUCLEOTIDE SEQUENCE [LARGE SCALE GENOMIC DNA]</scope>
    <source>
        <strain evidence="1">Wonlab-2016</strain>
    </source>
</reference>
<sequence length="128" mass="14309">MYSATSEGLRAADSSGSKYFNVCILHRKVDFRRREPTNLTRDQKGRYLYEKTRNLDWDLDPDRPGPFLGTFPLKHCPHTGFIFLSSRHQKATVYTTGLTVSLLVTVTLTAGPLPVILASTGGQSVQNH</sequence>
<protein>
    <submittedName>
        <fullName evidence="1">Uncharacterized protein</fullName>
    </submittedName>
</protein>
<accession>A0ABD0J8G5</accession>
<dbReference type="Proteomes" id="UP001519460">
    <property type="component" value="Unassembled WGS sequence"/>
</dbReference>
<name>A0ABD0J8G5_9CAEN</name>
<feature type="non-terminal residue" evidence="1">
    <location>
        <position position="128"/>
    </location>
</feature>
<evidence type="ECO:0000313" key="2">
    <source>
        <dbReference type="Proteomes" id="UP001519460"/>
    </source>
</evidence>
<dbReference type="EMBL" id="JACVVK020000569">
    <property type="protein sequence ID" value="KAK7465229.1"/>
    <property type="molecule type" value="Genomic_DNA"/>
</dbReference>
<comment type="caution">
    <text evidence="1">The sequence shown here is derived from an EMBL/GenBank/DDBJ whole genome shotgun (WGS) entry which is preliminary data.</text>
</comment>